<dbReference type="Gene3D" id="2.40.70.10">
    <property type="entry name" value="Acid Proteases"/>
    <property type="match status" value="1"/>
</dbReference>
<dbReference type="SUPFAM" id="SSF50630">
    <property type="entry name" value="Acid proteases"/>
    <property type="match status" value="1"/>
</dbReference>
<sequence length="152" mass="17122">MFKHIVMKESEKLIVGALECCDLPDLDLFNVQMRVDTGAATSSLHVDNIEEFEKDGKRWVNFDIHPDVHNVDTAVNKTLLLKGKKVVKSSSADKEKRFVIKTAIRLGGQSWPIKLTLTDRSSMKNLMLLGREAMEGHILVDPGQEFLVSEED</sequence>
<feature type="domain" description="Retropepsin-like aspartic endopeptidase" evidence="1">
    <location>
        <begin position="14"/>
        <end position="148"/>
    </location>
</feature>
<proteinExistence type="predicted"/>
<evidence type="ECO:0000259" key="1">
    <source>
        <dbReference type="Pfam" id="PF05618"/>
    </source>
</evidence>
<reference evidence="2 3" key="1">
    <citation type="submission" date="2023-04" db="EMBL/GenBank/DDBJ databases">
        <title>Marinobulbifer ophiurae gen. nov., sp. Nov., isolate from tissue of brittle star Ophioplocus japonicus.</title>
        <authorList>
            <person name="Kawano K."/>
            <person name="Sawayama S."/>
            <person name="Nakagawa S."/>
        </authorList>
    </citation>
    <scope>NUCLEOTIDE SEQUENCE [LARGE SCALE GENOMIC DNA]</scope>
    <source>
        <strain evidence="2 3">NKW57</strain>
    </source>
</reference>
<dbReference type="PANTHER" id="PTHR38037:SF2">
    <property type="entry name" value="ATP-DEPENDENT ZINC PROTEASE DOMAIN-CONTAINING PROTEIN-RELATED"/>
    <property type="match status" value="1"/>
</dbReference>
<dbReference type="InterPro" id="IPR021109">
    <property type="entry name" value="Peptidase_aspartic_dom_sf"/>
</dbReference>
<comment type="caution">
    <text evidence="2">The sequence shown here is derived from an EMBL/GenBank/DDBJ whole genome shotgun (WGS) entry which is preliminary data.</text>
</comment>
<name>A0ABQ6M103_9GAMM</name>
<organism evidence="2 3">
    <name type="scientific">Biformimicrobium ophioploci</name>
    <dbReference type="NCBI Taxonomy" id="3036711"/>
    <lineage>
        <taxon>Bacteria</taxon>
        <taxon>Pseudomonadati</taxon>
        <taxon>Pseudomonadota</taxon>
        <taxon>Gammaproteobacteria</taxon>
        <taxon>Cellvibrionales</taxon>
        <taxon>Microbulbiferaceae</taxon>
        <taxon>Biformimicrobium</taxon>
    </lineage>
</organism>
<dbReference type="InterPro" id="IPR008503">
    <property type="entry name" value="Asp_endopeptidase"/>
</dbReference>
<accession>A0ABQ6M103</accession>
<evidence type="ECO:0000313" key="2">
    <source>
        <dbReference type="EMBL" id="GMG87965.1"/>
    </source>
</evidence>
<protein>
    <submittedName>
        <fullName evidence="2">RimK/LysX family protein</fullName>
    </submittedName>
</protein>
<gene>
    <name evidence="2" type="ORF">MNKW57_22860</name>
</gene>
<dbReference type="Pfam" id="PF05618">
    <property type="entry name" value="Zn_protease"/>
    <property type="match status" value="1"/>
</dbReference>
<dbReference type="PANTHER" id="PTHR38037">
    <property type="entry name" value="ZN_PROTEASE DOMAIN-CONTAINING PROTEIN"/>
    <property type="match status" value="1"/>
</dbReference>
<dbReference type="EMBL" id="BSYJ01000004">
    <property type="protein sequence ID" value="GMG87965.1"/>
    <property type="molecule type" value="Genomic_DNA"/>
</dbReference>
<keyword evidence="3" id="KW-1185">Reference proteome</keyword>
<dbReference type="Proteomes" id="UP001224392">
    <property type="component" value="Unassembled WGS sequence"/>
</dbReference>
<evidence type="ECO:0000313" key="3">
    <source>
        <dbReference type="Proteomes" id="UP001224392"/>
    </source>
</evidence>